<dbReference type="EMBL" id="BARU01046296">
    <property type="protein sequence ID" value="GAI00923.1"/>
    <property type="molecule type" value="Genomic_DNA"/>
</dbReference>
<gene>
    <name evidence="1" type="ORF">S03H2_69903</name>
</gene>
<feature type="non-terminal residue" evidence="1">
    <location>
        <position position="1"/>
    </location>
</feature>
<organism evidence="1">
    <name type="scientific">marine sediment metagenome</name>
    <dbReference type="NCBI Taxonomy" id="412755"/>
    <lineage>
        <taxon>unclassified sequences</taxon>
        <taxon>metagenomes</taxon>
        <taxon>ecological metagenomes</taxon>
    </lineage>
</organism>
<name>X1K313_9ZZZZ</name>
<evidence type="ECO:0000313" key="1">
    <source>
        <dbReference type="EMBL" id="GAI00923.1"/>
    </source>
</evidence>
<accession>X1K313</accession>
<reference evidence="1" key="1">
    <citation type="journal article" date="2014" name="Front. Microbiol.">
        <title>High frequency of phylogenetically diverse reductive dehalogenase-homologous genes in deep subseafloor sedimentary metagenomes.</title>
        <authorList>
            <person name="Kawai M."/>
            <person name="Futagami T."/>
            <person name="Toyoda A."/>
            <person name="Takaki Y."/>
            <person name="Nishi S."/>
            <person name="Hori S."/>
            <person name="Arai W."/>
            <person name="Tsubouchi T."/>
            <person name="Morono Y."/>
            <person name="Uchiyama I."/>
            <person name="Ito T."/>
            <person name="Fujiyama A."/>
            <person name="Inagaki F."/>
            <person name="Takami H."/>
        </authorList>
    </citation>
    <scope>NUCLEOTIDE SEQUENCE</scope>
    <source>
        <strain evidence="1">Expedition CK06-06</strain>
    </source>
</reference>
<sequence>VSSISVLCSKTFKNKIRISNLCKHLGIEMSSIQTQVEQNIIKRFNVKDFVSMVKSAGLLEKILAKLGLVETPEVEIERVEKGGLIFGNAKEIFKHYDDTKYYLFSMRGEISDATIKRNFFSLS</sequence>
<protein>
    <submittedName>
        <fullName evidence="1">Uncharacterized protein</fullName>
    </submittedName>
</protein>
<comment type="caution">
    <text evidence="1">The sequence shown here is derived from an EMBL/GenBank/DDBJ whole genome shotgun (WGS) entry which is preliminary data.</text>
</comment>
<proteinExistence type="predicted"/>
<dbReference type="AlphaFoldDB" id="X1K313"/>